<organism evidence="2 3">
    <name type="scientific">Actinomadura gamaensis</name>
    <dbReference type="NCBI Taxonomy" id="1763541"/>
    <lineage>
        <taxon>Bacteria</taxon>
        <taxon>Bacillati</taxon>
        <taxon>Actinomycetota</taxon>
        <taxon>Actinomycetes</taxon>
        <taxon>Streptosporangiales</taxon>
        <taxon>Thermomonosporaceae</taxon>
        <taxon>Actinomadura</taxon>
    </lineage>
</organism>
<protein>
    <submittedName>
        <fullName evidence="2">Uncharacterized protein</fullName>
    </submittedName>
</protein>
<name>A0ABV9UC47_9ACTN</name>
<dbReference type="RefSeq" id="WP_378264372.1">
    <property type="nucleotide sequence ID" value="NZ_JBHSIT010000017.1"/>
</dbReference>
<dbReference type="EMBL" id="JBHSIT010000017">
    <property type="protein sequence ID" value="MFC4913444.1"/>
    <property type="molecule type" value="Genomic_DNA"/>
</dbReference>
<keyword evidence="3" id="KW-1185">Reference proteome</keyword>
<evidence type="ECO:0000313" key="2">
    <source>
        <dbReference type="EMBL" id="MFC4913444.1"/>
    </source>
</evidence>
<dbReference type="Proteomes" id="UP001595872">
    <property type="component" value="Unassembled WGS sequence"/>
</dbReference>
<feature type="region of interest" description="Disordered" evidence="1">
    <location>
        <begin position="150"/>
        <end position="172"/>
    </location>
</feature>
<proteinExistence type="predicted"/>
<gene>
    <name evidence="2" type="ORF">ACFPCY_39525</name>
</gene>
<comment type="caution">
    <text evidence="2">The sequence shown here is derived from an EMBL/GenBank/DDBJ whole genome shotgun (WGS) entry which is preliminary data.</text>
</comment>
<evidence type="ECO:0000313" key="3">
    <source>
        <dbReference type="Proteomes" id="UP001595872"/>
    </source>
</evidence>
<accession>A0ABV9UC47</accession>
<evidence type="ECO:0000256" key="1">
    <source>
        <dbReference type="SAM" id="MobiDB-lite"/>
    </source>
</evidence>
<sequence length="284" mass="32293">MSNIYTDFVRVHARPDDQINEVEAQWIAWMLLGRNGSYWVPVSIRRGPQGRYADIQYGSGKSPDIVSFCSDYVGSHYSTIWGRHYDEGGSEDVIWQDDVNDGPRRFCRYGFDEVRVVTADGQPPMVPETSWQRREGAWCVEVAGSYRTGNDRSADVGPCATPTTDVPDPDPADLPFPTPTTPTTNGDELTGIDPSWLAALTARDSTATSIEYRWRGRLVHSASFQAVERYYETGPSWHHRAADDWDNCLDPEFLRFTGATDLFAPAEVYERDRQDWESATWYRR</sequence>
<reference evidence="3" key="1">
    <citation type="journal article" date="2019" name="Int. J. Syst. Evol. Microbiol.">
        <title>The Global Catalogue of Microorganisms (GCM) 10K type strain sequencing project: providing services to taxonomists for standard genome sequencing and annotation.</title>
        <authorList>
            <consortium name="The Broad Institute Genomics Platform"/>
            <consortium name="The Broad Institute Genome Sequencing Center for Infectious Disease"/>
            <person name="Wu L."/>
            <person name="Ma J."/>
        </authorList>
    </citation>
    <scope>NUCLEOTIDE SEQUENCE [LARGE SCALE GENOMIC DNA]</scope>
    <source>
        <strain evidence="3">KLKA75</strain>
    </source>
</reference>